<sequence length="114" mass="12355">MAGGDGGDGAHRRAREMGLRRDSGEEEGNAEERCYGWPWRSLGWLRAAANGDQRRRMRRRHRVRGGGGDLVVDWGNGGKTGVRRGVAMLVVQMARHGDGGSGGGGRQMVAGERR</sequence>
<keyword evidence="4" id="KW-1185">Reference proteome</keyword>
<evidence type="ECO:0000313" key="4">
    <source>
        <dbReference type="Proteomes" id="UP000008022"/>
    </source>
</evidence>
<feature type="compositionally biased region" description="Basic and acidic residues" evidence="1">
    <location>
        <begin position="8"/>
        <end position="23"/>
    </location>
</feature>
<feature type="region of interest" description="Disordered" evidence="1">
    <location>
        <begin position="50"/>
        <end position="76"/>
    </location>
</feature>
<evidence type="ECO:0000256" key="1">
    <source>
        <dbReference type="SAM" id="MobiDB-lite"/>
    </source>
</evidence>
<reference evidence="4" key="1">
    <citation type="submission" date="2013-06" db="EMBL/GenBank/DDBJ databases">
        <authorList>
            <person name="Zhao Q."/>
        </authorList>
    </citation>
    <scope>NUCLEOTIDE SEQUENCE</scope>
    <source>
        <strain evidence="4">cv. W1943</strain>
    </source>
</reference>
<feature type="compositionally biased region" description="Basic residues" evidence="1">
    <location>
        <begin position="55"/>
        <end position="64"/>
    </location>
</feature>
<evidence type="ECO:0000313" key="3">
    <source>
        <dbReference type="EnsemblPlants" id="ORUFI12G10760.1"/>
    </source>
</evidence>
<dbReference type="Gramene" id="ORUFI12G10760.1">
    <property type="protein sequence ID" value="ORUFI12G10760.1"/>
    <property type="gene ID" value="ORUFI12G10760"/>
</dbReference>
<dbReference type="AlphaFoldDB" id="A0A0E0RGF5"/>
<name>A0A0E0RGF5_ORYRU</name>
<dbReference type="EnsemblPlants" id="ORUFI12G10760.1">
    <property type="protein sequence ID" value="ORUFI12G10760.1"/>
    <property type="gene ID" value="ORUFI12G10760"/>
</dbReference>
<proteinExistence type="predicted"/>
<feature type="compositionally biased region" description="Gly residues" evidence="1">
    <location>
        <begin position="65"/>
        <end position="76"/>
    </location>
</feature>
<accession>A0A0E0RGF5</accession>
<dbReference type="HOGENOM" id="CLU_2125138_0_0_1"/>
<evidence type="ECO:0000259" key="2">
    <source>
        <dbReference type="Pfam" id="PF05754"/>
    </source>
</evidence>
<organism evidence="3 4">
    <name type="scientific">Oryza rufipogon</name>
    <name type="common">Brownbeard rice</name>
    <name type="synonym">Asian wild rice</name>
    <dbReference type="NCBI Taxonomy" id="4529"/>
    <lineage>
        <taxon>Eukaryota</taxon>
        <taxon>Viridiplantae</taxon>
        <taxon>Streptophyta</taxon>
        <taxon>Embryophyta</taxon>
        <taxon>Tracheophyta</taxon>
        <taxon>Spermatophyta</taxon>
        <taxon>Magnoliopsida</taxon>
        <taxon>Liliopsida</taxon>
        <taxon>Poales</taxon>
        <taxon>Poaceae</taxon>
        <taxon>BOP clade</taxon>
        <taxon>Oryzoideae</taxon>
        <taxon>Oryzeae</taxon>
        <taxon>Oryzinae</taxon>
        <taxon>Oryza</taxon>
    </lineage>
</organism>
<feature type="region of interest" description="Disordered" evidence="1">
    <location>
        <begin position="1"/>
        <end position="31"/>
    </location>
</feature>
<dbReference type="InterPro" id="IPR008552">
    <property type="entry name" value="DUF834"/>
</dbReference>
<protein>
    <recommendedName>
        <fullName evidence="2">DUF834 domain-containing protein</fullName>
    </recommendedName>
</protein>
<feature type="domain" description="DUF834" evidence="2">
    <location>
        <begin position="54"/>
        <end position="103"/>
    </location>
</feature>
<dbReference type="Proteomes" id="UP000008022">
    <property type="component" value="Unassembled WGS sequence"/>
</dbReference>
<reference evidence="3" key="2">
    <citation type="submission" date="2015-06" db="UniProtKB">
        <authorList>
            <consortium name="EnsemblPlants"/>
        </authorList>
    </citation>
    <scope>IDENTIFICATION</scope>
</reference>
<feature type="region of interest" description="Disordered" evidence="1">
    <location>
        <begin position="95"/>
        <end position="114"/>
    </location>
</feature>
<dbReference type="Pfam" id="PF05754">
    <property type="entry name" value="DUF834"/>
    <property type="match status" value="1"/>
</dbReference>